<dbReference type="AlphaFoldDB" id="A0A110B235"/>
<protein>
    <submittedName>
        <fullName evidence="1">Uncharacterized protein</fullName>
    </submittedName>
</protein>
<dbReference type="OrthoDB" id="1359047at2"/>
<dbReference type="KEGG" id="mgot:MgSA37_01451"/>
<dbReference type="RefSeq" id="WP_096350744.1">
    <property type="nucleotide sequence ID" value="NZ_AP017313.1"/>
</dbReference>
<name>A0A110B235_9SPHI</name>
<evidence type="ECO:0000313" key="2">
    <source>
        <dbReference type="Proteomes" id="UP000218263"/>
    </source>
</evidence>
<gene>
    <name evidence="1" type="ORF">MgSA37_01451</name>
</gene>
<keyword evidence="2" id="KW-1185">Reference proteome</keyword>
<dbReference type="Proteomes" id="UP000218263">
    <property type="component" value="Chromosome"/>
</dbReference>
<organism evidence="1 2">
    <name type="scientific">Mucilaginibacter gotjawali</name>
    <dbReference type="NCBI Taxonomy" id="1550579"/>
    <lineage>
        <taxon>Bacteria</taxon>
        <taxon>Pseudomonadati</taxon>
        <taxon>Bacteroidota</taxon>
        <taxon>Sphingobacteriia</taxon>
        <taxon>Sphingobacteriales</taxon>
        <taxon>Sphingobacteriaceae</taxon>
        <taxon>Mucilaginibacter</taxon>
    </lineage>
</organism>
<accession>A0A110B235</accession>
<sequence>MKASIFVAVVVLFLFSCKKKNSPVPLSSGLFGSWEVRRVYNGNILPADSIYKPGNGNIVRLNADSTYVKYIQHKYSSKGVYHTRINLMSMLAMNNERLYFDNDTSFNYMVLVNGDLMTLKPLFPDIPTTDYQKIPN</sequence>
<reference evidence="1 2" key="1">
    <citation type="submission" date="2015-12" db="EMBL/GenBank/DDBJ databases">
        <title>Genome sequence of Mucilaginibacter gotjawali.</title>
        <authorList>
            <person name="Lee J.S."/>
            <person name="Lee K.C."/>
            <person name="Kim K.K."/>
            <person name="Lee B.W."/>
        </authorList>
    </citation>
    <scope>NUCLEOTIDE SEQUENCE [LARGE SCALE GENOMIC DNA]</scope>
    <source>
        <strain evidence="1 2">SA3-7</strain>
    </source>
</reference>
<dbReference type="PROSITE" id="PS51257">
    <property type="entry name" value="PROKAR_LIPOPROTEIN"/>
    <property type="match status" value="1"/>
</dbReference>
<evidence type="ECO:0000313" key="1">
    <source>
        <dbReference type="EMBL" id="BAU53284.1"/>
    </source>
</evidence>
<dbReference type="EMBL" id="AP017313">
    <property type="protein sequence ID" value="BAU53284.1"/>
    <property type="molecule type" value="Genomic_DNA"/>
</dbReference>
<proteinExistence type="predicted"/>